<keyword evidence="2" id="KW-1185">Reference proteome</keyword>
<dbReference type="Proteomes" id="UP000054107">
    <property type="component" value="Unassembled WGS sequence"/>
</dbReference>
<dbReference type="AlphaFoldDB" id="A0A0B7NQV8"/>
<evidence type="ECO:0000313" key="1">
    <source>
        <dbReference type="EMBL" id="CEP17718.1"/>
    </source>
</evidence>
<feature type="non-terminal residue" evidence="1">
    <location>
        <position position="1"/>
    </location>
</feature>
<evidence type="ECO:0000313" key="2">
    <source>
        <dbReference type="Proteomes" id="UP000054107"/>
    </source>
</evidence>
<name>A0A0B7NQV8_9FUNG</name>
<dbReference type="OrthoDB" id="5598377at2759"/>
<dbReference type="EMBL" id="LN733717">
    <property type="protein sequence ID" value="CEP17718.1"/>
    <property type="molecule type" value="Genomic_DNA"/>
</dbReference>
<proteinExistence type="predicted"/>
<reference evidence="1 2" key="1">
    <citation type="submission" date="2014-09" db="EMBL/GenBank/DDBJ databases">
        <authorList>
            <person name="Ellenberger Sabrina"/>
        </authorList>
    </citation>
    <scope>NUCLEOTIDE SEQUENCE [LARGE SCALE GENOMIC DNA]</scope>
    <source>
        <strain evidence="1 2">CBS 412.66</strain>
    </source>
</reference>
<gene>
    <name evidence="1" type="primary">PARPA_12017.1 scaffold 44813</name>
</gene>
<sequence>QQTIQSLKCSTTGDILVDAVAINREAQGFYRELHNPDAVDTEAMDTLLGNIPPDVRLSSSDGDKLMEMPSCDVVVDLLEHSPKSKSPGLDGLPFELYQKY</sequence>
<protein>
    <submittedName>
        <fullName evidence="1">Uncharacterized protein</fullName>
    </submittedName>
</protein>
<organism evidence="1 2">
    <name type="scientific">Parasitella parasitica</name>
    <dbReference type="NCBI Taxonomy" id="35722"/>
    <lineage>
        <taxon>Eukaryota</taxon>
        <taxon>Fungi</taxon>
        <taxon>Fungi incertae sedis</taxon>
        <taxon>Mucoromycota</taxon>
        <taxon>Mucoromycotina</taxon>
        <taxon>Mucoromycetes</taxon>
        <taxon>Mucorales</taxon>
        <taxon>Mucorineae</taxon>
        <taxon>Mucoraceae</taxon>
        <taxon>Parasitella</taxon>
    </lineage>
</organism>
<accession>A0A0B7NQV8</accession>